<dbReference type="RefSeq" id="WP_081802271.1">
    <property type="nucleotide sequence ID" value="NZ_AXCW01000020.1"/>
</dbReference>
<dbReference type="PANTHER" id="PTHR33279:SF6">
    <property type="entry name" value="SULFUR CARRIER PROTEIN YEDF-RELATED"/>
    <property type="match status" value="1"/>
</dbReference>
<dbReference type="CDD" id="cd00291">
    <property type="entry name" value="SirA_YedF_YeeD"/>
    <property type="match status" value="1"/>
</dbReference>
<dbReference type="InterPro" id="IPR036868">
    <property type="entry name" value="TusA-like_sf"/>
</dbReference>
<proteinExistence type="inferred from homology"/>
<accession>A0A021VUA6</accession>
<dbReference type="PROSITE" id="PS01148">
    <property type="entry name" value="UPF0033"/>
    <property type="match status" value="1"/>
</dbReference>
<evidence type="ECO:0000259" key="3">
    <source>
        <dbReference type="PROSITE" id="PS01148"/>
    </source>
</evidence>
<evidence type="ECO:0000256" key="1">
    <source>
        <dbReference type="ARBA" id="ARBA00008984"/>
    </source>
</evidence>
<dbReference type="Pfam" id="PF01206">
    <property type="entry name" value="TusA"/>
    <property type="match status" value="1"/>
</dbReference>
<organism evidence="4 5">
    <name type="scientific">Actinotalea ferrariae CF5-4</name>
    <dbReference type="NCBI Taxonomy" id="948458"/>
    <lineage>
        <taxon>Bacteria</taxon>
        <taxon>Bacillati</taxon>
        <taxon>Actinomycetota</taxon>
        <taxon>Actinomycetes</taxon>
        <taxon>Micrococcales</taxon>
        <taxon>Cellulomonadaceae</taxon>
        <taxon>Actinotalea</taxon>
    </lineage>
</organism>
<dbReference type="AlphaFoldDB" id="A0A021VUA6"/>
<reference evidence="4 5" key="1">
    <citation type="submission" date="2014-01" db="EMBL/GenBank/DDBJ databases">
        <title>Actinotalea ferrariae CF5-4.</title>
        <authorList>
            <person name="Chen F."/>
            <person name="Li Y."/>
            <person name="Wang G."/>
        </authorList>
    </citation>
    <scope>NUCLEOTIDE SEQUENCE [LARGE SCALE GENOMIC DNA]</scope>
    <source>
        <strain evidence="4 5">CF5-4</strain>
    </source>
</reference>
<gene>
    <name evidence="4" type="ORF">N866_06125</name>
</gene>
<comment type="caution">
    <text evidence="4">The sequence shown here is derived from an EMBL/GenBank/DDBJ whole genome shotgun (WGS) entry which is preliminary data.</text>
</comment>
<comment type="similarity">
    <text evidence="1">Belongs to the sulfur carrier protein TusA family.</text>
</comment>
<name>A0A021VUA6_9CELL</name>
<dbReference type="EMBL" id="AXCW01000020">
    <property type="protein sequence ID" value="EYR64736.1"/>
    <property type="molecule type" value="Genomic_DNA"/>
</dbReference>
<dbReference type="OrthoDB" id="8636759at2"/>
<protein>
    <submittedName>
        <fullName evidence="4">SirA-like domain-containing protein</fullName>
    </submittedName>
</protein>
<dbReference type="InterPro" id="IPR001455">
    <property type="entry name" value="TusA-like"/>
</dbReference>
<feature type="region of interest" description="Disordered" evidence="2">
    <location>
        <begin position="1"/>
        <end position="22"/>
    </location>
</feature>
<feature type="compositionally biased region" description="Gly residues" evidence="2">
    <location>
        <begin position="1"/>
        <end position="21"/>
    </location>
</feature>
<feature type="region of interest" description="Disordered" evidence="2">
    <location>
        <begin position="75"/>
        <end position="111"/>
    </location>
</feature>
<sequence>MTGGGPDDGGTAGTGAAGHPGAGVVVDARGLACPLPVIRLAAVARGLGPGTRVTVLWTDPAAAHDIPAWARMRGHRVEADEPGEAAPPGPGRTSVLLGTQDGPAPAGAGPS</sequence>
<dbReference type="Proteomes" id="UP000019753">
    <property type="component" value="Unassembled WGS sequence"/>
</dbReference>
<keyword evidence="5" id="KW-1185">Reference proteome</keyword>
<dbReference type="Gene3D" id="3.30.110.40">
    <property type="entry name" value="TusA-like domain"/>
    <property type="match status" value="1"/>
</dbReference>
<dbReference type="SUPFAM" id="SSF64307">
    <property type="entry name" value="SirA-like"/>
    <property type="match status" value="1"/>
</dbReference>
<dbReference type="PANTHER" id="PTHR33279">
    <property type="entry name" value="SULFUR CARRIER PROTEIN YEDF-RELATED"/>
    <property type="match status" value="1"/>
</dbReference>
<evidence type="ECO:0000256" key="2">
    <source>
        <dbReference type="SAM" id="MobiDB-lite"/>
    </source>
</evidence>
<evidence type="ECO:0000313" key="5">
    <source>
        <dbReference type="Proteomes" id="UP000019753"/>
    </source>
</evidence>
<feature type="domain" description="UPF0033" evidence="3">
    <location>
        <begin position="26"/>
        <end position="50"/>
    </location>
</feature>
<evidence type="ECO:0000313" key="4">
    <source>
        <dbReference type="EMBL" id="EYR64736.1"/>
    </source>
</evidence>